<keyword evidence="1" id="KW-0732">Signal</keyword>
<dbReference type="Proteomes" id="UP000632063">
    <property type="component" value="Unassembled WGS sequence"/>
</dbReference>
<dbReference type="EMBL" id="JACYXI010000002">
    <property type="protein sequence ID" value="MBD8891039.1"/>
    <property type="molecule type" value="Genomic_DNA"/>
</dbReference>
<keyword evidence="3" id="KW-1185">Reference proteome</keyword>
<organism evidence="2 3">
    <name type="scientific">Roseibium litorale</name>
    <dbReference type="NCBI Taxonomy" id="2803841"/>
    <lineage>
        <taxon>Bacteria</taxon>
        <taxon>Pseudomonadati</taxon>
        <taxon>Pseudomonadota</taxon>
        <taxon>Alphaproteobacteria</taxon>
        <taxon>Hyphomicrobiales</taxon>
        <taxon>Stappiaceae</taxon>
        <taxon>Roseibium</taxon>
    </lineage>
</organism>
<evidence type="ECO:0000313" key="3">
    <source>
        <dbReference type="Proteomes" id="UP000632063"/>
    </source>
</evidence>
<comment type="caution">
    <text evidence="2">The sequence shown here is derived from an EMBL/GenBank/DDBJ whole genome shotgun (WGS) entry which is preliminary data.</text>
</comment>
<sequence>MRRVTRQLLAGLAGLSLVLGVMAGPLQAGSSDKVKDTTTYDLIFKEGTLDGLDRNVMLTYSKQAEAKGRPDIGEKTSGTIRLAFAPDNMAELRFASKGEESGRFRTLAEFPASVGNPLILYFVETVVRDMAATAGGSPYYIRNRVKASLLETVPVETASQSYQGKDIDVQKLTLRPFKSDPNRDRMQGFADLALTVTVSKDVPGWYLDLSATAPATGGEEPVYSMVLHLEGEGVSDTPVKQEATQ</sequence>
<evidence type="ECO:0000313" key="2">
    <source>
        <dbReference type="EMBL" id="MBD8891039.1"/>
    </source>
</evidence>
<dbReference type="RefSeq" id="WP_192147165.1">
    <property type="nucleotide sequence ID" value="NZ_JACYXI010000002.1"/>
</dbReference>
<evidence type="ECO:0000256" key="1">
    <source>
        <dbReference type="SAM" id="SignalP"/>
    </source>
</evidence>
<reference evidence="2 3" key="2">
    <citation type="journal article" date="2021" name="Int. J. Syst. Evol. Microbiol.">
        <title>Roseibium litorale sp. nov., isolated from a tidal flat sediment and proposal for the reclassification of Labrenzia polysiphoniae as Roseibium polysiphoniae comb. nov.</title>
        <authorList>
            <person name="Liu Y."/>
            <person name="Pei T."/>
            <person name="Du J."/>
            <person name="Chao M."/>
            <person name="Deng M.R."/>
            <person name="Zhu H."/>
        </authorList>
    </citation>
    <scope>NUCLEOTIDE SEQUENCE [LARGE SCALE GENOMIC DNA]</scope>
    <source>
        <strain evidence="2 3">4C16A</strain>
    </source>
</reference>
<feature type="signal peptide" evidence="1">
    <location>
        <begin position="1"/>
        <end position="23"/>
    </location>
</feature>
<proteinExistence type="predicted"/>
<reference evidence="3" key="1">
    <citation type="submission" date="2020-09" db="EMBL/GenBank/DDBJ databases">
        <title>The genome sequence of strain Labrenzia suaedae 4C16A.</title>
        <authorList>
            <person name="Liu Y."/>
        </authorList>
    </citation>
    <scope>NUCLEOTIDE SEQUENCE [LARGE SCALE GENOMIC DNA]</scope>
    <source>
        <strain evidence="3">4C16A</strain>
    </source>
</reference>
<feature type="chain" id="PRO_5045715422" evidence="1">
    <location>
        <begin position="24"/>
        <end position="245"/>
    </location>
</feature>
<name>A0ABR9CK57_9HYPH</name>
<gene>
    <name evidence="2" type="ORF">IG616_05745</name>
</gene>
<protein>
    <submittedName>
        <fullName evidence="2">Uncharacterized protein</fullName>
    </submittedName>
</protein>
<accession>A0ABR9CK57</accession>